<reference evidence="4 5" key="1">
    <citation type="submission" date="2014-02" db="EMBL/GenBank/DDBJ databases">
        <title>The small core and large imbalanced accessory genome model reveals a collaborative survival strategy of Sorangium cellulosum strains in nature.</title>
        <authorList>
            <person name="Han K."/>
            <person name="Peng R."/>
            <person name="Blom J."/>
            <person name="Li Y.-Z."/>
        </authorList>
    </citation>
    <scope>NUCLEOTIDE SEQUENCE [LARGE SCALE GENOMIC DNA]</scope>
    <source>
        <strain evidence="4 5">So0149</strain>
    </source>
</reference>
<dbReference type="AlphaFoldDB" id="A0A150SV65"/>
<dbReference type="SUPFAM" id="SSF55729">
    <property type="entry name" value="Acyl-CoA N-acyltransferases (Nat)"/>
    <property type="match status" value="1"/>
</dbReference>
<dbReference type="PROSITE" id="PS51186">
    <property type="entry name" value="GNAT"/>
    <property type="match status" value="1"/>
</dbReference>
<keyword evidence="2" id="KW-0012">Acyltransferase</keyword>
<accession>A0A150SV65</accession>
<comment type="caution">
    <text evidence="4">The sequence shown here is derived from an EMBL/GenBank/DDBJ whole genome shotgun (WGS) entry which is preliminary data.</text>
</comment>
<dbReference type="InterPro" id="IPR050832">
    <property type="entry name" value="Bact_Acetyltransf"/>
</dbReference>
<dbReference type="Gene3D" id="3.40.630.30">
    <property type="match status" value="1"/>
</dbReference>
<dbReference type="Pfam" id="PF00583">
    <property type="entry name" value="Acetyltransf_1"/>
    <property type="match status" value="1"/>
</dbReference>
<gene>
    <name evidence="4" type="ORF">BE18_19105</name>
</gene>
<evidence type="ECO:0000256" key="1">
    <source>
        <dbReference type="ARBA" id="ARBA00022679"/>
    </source>
</evidence>
<organism evidence="4 5">
    <name type="scientific">Sorangium cellulosum</name>
    <name type="common">Polyangium cellulosum</name>
    <dbReference type="NCBI Taxonomy" id="56"/>
    <lineage>
        <taxon>Bacteria</taxon>
        <taxon>Pseudomonadati</taxon>
        <taxon>Myxococcota</taxon>
        <taxon>Polyangia</taxon>
        <taxon>Polyangiales</taxon>
        <taxon>Polyangiaceae</taxon>
        <taxon>Sorangium</taxon>
    </lineage>
</organism>
<dbReference type="Proteomes" id="UP000075515">
    <property type="component" value="Unassembled WGS sequence"/>
</dbReference>
<evidence type="ECO:0000256" key="2">
    <source>
        <dbReference type="ARBA" id="ARBA00023315"/>
    </source>
</evidence>
<sequence>MDDHDSPIIRAARPEDAELLGALALRSKAHWGYSPEFLEACRAELSISPAYVAQHPTFVLARGDEPLGFYTLEALSSTAVELGHLFVEPAEIGRSLGRALLSHAREEARRRGYRVLVIQSDPNAARFYEACGARRVGERRSASIPGRLLPLFELDLSG</sequence>
<dbReference type="PANTHER" id="PTHR43877">
    <property type="entry name" value="AMINOALKYLPHOSPHONATE N-ACETYLTRANSFERASE-RELATED-RELATED"/>
    <property type="match status" value="1"/>
</dbReference>
<protein>
    <submittedName>
        <fullName evidence="4">Acetyltransferase</fullName>
    </submittedName>
</protein>
<dbReference type="EMBL" id="JEMC01002748">
    <property type="protein sequence ID" value="KYF85367.1"/>
    <property type="molecule type" value="Genomic_DNA"/>
</dbReference>
<dbReference type="InterPro" id="IPR000182">
    <property type="entry name" value="GNAT_dom"/>
</dbReference>
<dbReference type="CDD" id="cd04301">
    <property type="entry name" value="NAT_SF"/>
    <property type="match status" value="1"/>
</dbReference>
<evidence type="ECO:0000259" key="3">
    <source>
        <dbReference type="PROSITE" id="PS51186"/>
    </source>
</evidence>
<dbReference type="GO" id="GO:0016747">
    <property type="term" value="F:acyltransferase activity, transferring groups other than amino-acyl groups"/>
    <property type="evidence" value="ECO:0007669"/>
    <property type="project" value="InterPro"/>
</dbReference>
<feature type="domain" description="N-acetyltransferase" evidence="3">
    <location>
        <begin position="7"/>
        <end position="155"/>
    </location>
</feature>
<evidence type="ECO:0000313" key="4">
    <source>
        <dbReference type="EMBL" id="KYF85367.1"/>
    </source>
</evidence>
<name>A0A150SV65_SORCE</name>
<proteinExistence type="predicted"/>
<evidence type="ECO:0000313" key="5">
    <source>
        <dbReference type="Proteomes" id="UP000075515"/>
    </source>
</evidence>
<dbReference type="InterPro" id="IPR016181">
    <property type="entry name" value="Acyl_CoA_acyltransferase"/>
</dbReference>
<keyword evidence="1 4" id="KW-0808">Transferase</keyword>